<name>A0A915E117_9BILA</name>
<proteinExistence type="predicted"/>
<evidence type="ECO:0000313" key="1">
    <source>
        <dbReference type="Proteomes" id="UP000887574"/>
    </source>
</evidence>
<keyword evidence="1" id="KW-1185">Reference proteome</keyword>
<reference evidence="2" key="1">
    <citation type="submission" date="2022-11" db="UniProtKB">
        <authorList>
            <consortium name="WormBaseParasite"/>
        </authorList>
    </citation>
    <scope>IDENTIFICATION</scope>
</reference>
<dbReference type="Proteomes" id="UP000887574">
    <property type="component" value="Unplaced"/>
</dbReference>
<sequence length="80" mass="9044">MSLIWKIDLFSKVSATEAKCAACGKIVKMPNRGTKGLFVHARTHAEYAAKLKKVEDKQASEKNVMDKMRYVSLIQWNATK</sequence>
<accession>A0A915E117</accession>
<protein>
    <submittedName>
        <fullName evidence="2">BED-type domain-containing protein</fullName>
    </submittedName>
</protein>
<dbReference type="AlphaFoldDB" id="A0A915E117"/>
<dbReference type="WBParaSite" id="jg25557">
    <property type="protein sequence ID" value="jg25557"/>
    <property type="gene ID" value="jg25557"/>
</dbReference>
<evidence type="ECO:0000313" key="2">
    <source>
        <dbReference type="WBParaSite" id="jg25557"/>
    </source>
</evidence>
<organism evidence="1 2">
    <name type="scientific">Ditylenchus dipsaci</name>
    <dbReference type="NCBI Taxonomy" id="166011"/>
    <lineage>
        <taxon>Eukaryota</taxon>
        <taxon>Metazoa</taxon>
        <taxon>Ecdysozoa</taxon>
        <taxon>Nematoda</taxon>
        <taxon>Chromadorea</taxon>
        <taxon>Rhabditida</taxon>
        <taxon>Tylenchina</taxon>
        <taxon>Tylenchomorpha</taxon>
        <taxon>Sphaerularioidea</taxon>
        <taxon>Anguinidae</taxon>
        <taxon>Anguininae</taxon>
        <taxon>Ditylenchus</taxon>
    </lineage>
</organism>